<feature type="region of interest" description="Disordered" evidence="1">
    <location>
        <begin position="309"/>
        <end position="341"/>
    </location>
</feature>
<dbReference type="GO" id="GO:0000400">
    <property type="term" value="F:four-way junction DNA binding"/>
    <property type="evidence" value="ECO:0007669"/>
    <property type="project" value="TreeGrafter"/>
</dbReference>
<evidence type="ECO:0000313" key="3">
    <source>
        <dbReference type="Proteomes" id="UP001286313"/>
    </source>
</evidence>
<organism evidence="2 3">
    <name type="scientific">Petrolisthes cinctipes</name>
    <name type="common">Flat porcelain crab</name>
    <dbReference type="NCBI Taxonomy" id="88211"/>
    <lineage>
        <taxon>Eukaryota</taxon>
        <taxon>Metazoa</taxon>
        <taxon>Ecdysozoa</taxon>
        <taxon>Arthropoda</taxon>
        <taxon>Crustacea</taxon>
        <taxon>Multicrustacea</taxon>
        <taxon>Malacostraca</taxon>
        <taxon>Eumalacostraca</taxon>
        <taxon>Eucarida</taxon>
        <taxon>Decapoda</taxon>
        <taxon>Pleocyemata</taxon>
        <taxon>Anomura</taxon>
        <taxon>Galatheoidea</taxon>
        <taxon>Porcellanidae</taxon>
        <taxon>Petrolisthes</taxon>
    </lineage>
</organism>
<sequence>MSKTPTTKPLLGGLGCHIPPADLIQLDPHLLPGGPQPGEVIELTGGSNCGKSSLAQHLIATALLPHTWRGIKTGGCGAVVMLVDCDLHFSILQLENRMQKRIKQCLRLGKDALKKRKLGQQAEENVIVDEEELRKLLHSDKGSIKNEIISLVKQCLQSLSYLRCTNSTQYAITLLSLEEYMMEQNGVSLLVIDSLSAYSWYDRVYRAKSWAKLKDYYNGIFTTVMTCIKKYSVVLIATKGILFSKKFLEDDYRDKSRLQTDLKEDGEMKDPEEDMEGVSERELFGNVWASNVTHRIILSLQHNPAGNVIGQNEDSFSERNDTSSVSNVTPGSKDTNANKSLNSTTSCSDRYLYAAEVTVNLNKSKLMYAIHEEGIRWQNK</sequence>
<feature type="compositionally biased region" description="Polar residues" evidence="1">
    <location>
        <begin position="322"/>
        <end position="341"/>
    </location>
</feature>
<dbReference type="PANTHER" id="PTHR46644:SF2">
    <property type="entry name" value="DNA REPAIR PROTEIN XRCC2"/>
    <property type="match status" value="1"/>
</dbReference>
<dbReference type="Gene3D" id="3.40.50.300">
    <property type="entry name" value="P-loop containing nucleotide triphosphate hydrolases"/>
    <property type="match status" value="1"/>
</dbReference>
<evidence type="ECO:0000256" key="1">
    <source>
        <dbReference type="SAM" id="MobiDB-lite"/>
    </source>
</evidence>
<comment type="caution">
    <text evidence="2">The sequence shown here is derived from an EMBL/GenBank/DDBJ whole genome shotgun (WGS) entry which is preliminary data.</text>
</comment>
<evidence type="ECO:0008006" key="4">
    <source>
        <dbReference type="Google" id="ProtNLM"/>
    </source>
</evidence>
<dbReference type="GO" id="GO:0005657">
    <property type="term" value="C:replication fork"/>
    <property type="evidence" value="ECO:0007669"/>
    <property type="project" value="InterPro"/>
</dbReference>
<dbReference type="Proteomes" id="UP001286313">
    <property type="component" value="Unassembled WGS sequence"/>
</dbReference>
<dbReference type="PANTHER" id="PTHR46644">
    <property type="entry name" value="DNA REPAIR PROTEIN XRCC2"/>
    <property type="match status" value="1"/>
</dbReference>
<dbReference type="EMBL" id="JAWQEG010003976">
    <property type="protein sequence ID" value="KAK3863634.1"/>
    <property type="molecule type" value="Genomic_DNA"/>
</dbReference>
<dbReference type="GO" id="GO:0000724">
    <property type="term" value="P:double-strand break repair via homologous recombination"/>
    <property type="evidence" value="ECO:0007669"/>
    <property type="project" value="InterPro"/>
</dbReference>
<keyword evidence="3" id="KW-1185">Reference proteome</keyword>
<dbReference type="InterPro" id="IPR027417">
    <property type="entry name" value="P-loop_NTPase"/>
</dbReference>
<proteinExistence type="predicted"/>
<protein>
    <recommendedName>
        <fullName evidence="4">DNA repair protein XRCC2</fullName>
    </recommendedName>
</protein>
<name>A0AAE1K469_PETCI</name>
<dbReference type="InterPro" id="IPR030547">
    <property type="entry name" value="XRCC2"/>
</dbReference>
<dbReference type="GO" id="GO:0042148">
    <property type="term" value="P:DNA strand invasion"/>
    <property type="evidence" value="ECO:0007669"/>
    <property type="project" value="TreeGrafter"/>
</dbReference>
<dbReference type="SUPFAM" id="SSF52540">
    <property type="entry name" value="P-loop containing nucleoside triphosphate hydrolases"/>
    <property type="match status" value="1"/>
</dbReference>
<dbReference type="GO" id="GO:0033063">
    <property type="term" value="C:Rad51B-Rad51C-Rad51D-XRCC2 complex"/>
    <property type="evidence" value="ECO:0007669"/>
    <property type="project" value="InterPro"/>
</dbReference>
<accession>A0AAE1K469</accession>
<dbReference type="GO" id="GO:0005813">
    <property type="term" value="C:centrosome"/>
    <property type="evidence" value="ECO:0007669"/>
    <property type="project" value="TreeGrafter"/>
</dbReference>
<dbReference type="AlphaFoldDB" id="A0AAE1K469"/>
<reference evidence="2" key="1">
    <citation type="submission" date="2023-10" db="EMBL/GenBank/DDBJ databases">
        <title>Genome assemblies of two species of porcelain crab, Petrolisthes cinctipes and Petrolisthes manimaculis (Anomura: Porcellanidae).</title>
        <authorList>
            <person name="Angst P."/>
        </authorList>
    </citation>
    <scope>NUCLEOTIDE SEQUENCE</scope>
    <source>
        <strain evidence="2">PB745_01</strain>
        <tissue evidence="2">Gill</tissue>
    </source>
</reference>
<evidence type="ECO:0000313" key="2">
    <source>
        <dbReference type="EMBL" id="KAK3863634.1"/>
    </source>
</evidence>
<dbReference type="CDD" id="cd19490">
    <property type="entry name" value="XRCC2"/>
    <property type="match status" value="1"/>
</dbReference>
<gene>
    <name evidence="2" type="ORF">Pcinc_030616</name>
</gene>